<keyword evidence="6 8" id="KW-0472">Membrane</keyword>
<name>A0A382WQ88_9ZZZZ</name>
<dbReference type="AlphaFoldDB" id="A0A382WQ88"/>
<evidence type="ECO:0000256" key="6">
    <source>
        <dbReference type="ARBA" id="ARBA00023136"/>
    </source>
</evidence>
<accession>A0A382WQ88</accession>
<reference evidence="9" key="1">
    <citation type="submission" date="2018-05" db="EMBL/GenBank/DDBJ databases">
        <authorList>
            <person name="Lanie J.A."/>
            <person name="Ng W.-L."/>
            <person name="Kazmierczak K.M."/>
            <person name="Andrzejewski T.M."/>
            <person name="Davidsen T.M."/>
            <person name="Wayne K.J."/>
            <person name="Tettelin H."/>
            <person name="Glass J.I."/>
            <person name="Rusch D."/>
            <person name="Podicherti R."/>
            <person name="Tsui H.-C.T."/>
            <person name="Winkler M.E."/>
        </authorList>
    </citation>
    <scope>NUCLEOTIDE SEQUENCE</scope>
</reference>
<keyword evidence="4 8" id="KW-0812">Transmembrane</keyword>
<keyword evidence="2" id="KW-0813">Transport</keyword>
<keyword evidence="3" id="KW-1003">Cell membrane</keyword>
<gene>
    <name evidence="9" type="ORF">METZ01_LOCUS413409</name>
</gene>
<evidence type="ECO:0000256" key="2">
    <source>
        <dbReference type="ARBA" id="ARBA00022448"/>
    </source>
</evidence>
<evidence type="ECO:0000256" key="8">
    <source>
        <dbReference type="SAM" id="Phobius"/>
    </source>
</evidence>
<feature type="region of interest" description="Disordered" evidence="7">
    <location>
        <begin position="65"/>
        <end position="98"/>
    </location>
</feature>
<dbReference type="GO" id="GO:0005283">
    <property type="term" value="F:amino acid:sodium symporter activity"/>
    <property type="evidence" value="ECO:0007669"/>
    <property type="project" value="InterPro"/>
</dbReference>
<feature type="non-terminal residue" evidence="9">
    <location>
        <position position="1"/>
    </location>
</feature>
<evidence type="ECO:0008006" key="10">
    <source>
        <dbReference type="Google" id="ProtNLM"/>
    </source>
</evidence>
<feature type="transmembrane region" description="Helical" evidence="8">
    <location>
        <begin position="7"/>
        <end position="24"/>
    </location>
</feature>
<dbReference type="GO" id="GO:0005886">
    <property type="term" value="C:plasma membrane"/>
    <property type="evidence" value="ECO:0007669"/>
    <property type="project" value="UniProtKB-SubCell"/>
</dbReference>
<protein>
    <recommendedName>
        <fullName evidence="10">Alanine glycine permease</fullName>
    </recommendedName>
</protein>
<dbReference type="Pfam" id="PF01235">
    <property type="entry name" value="Na_Ala_symp"/>
    <property type="match status" value="1"/>
</dbReference>
<evidence type="ECO:0000256" key="5">
    <source>
        <dbReference type="ARBA" id="ARBA00022989"/>
    </source>
</evidence>
<evidence type="ECO:0000256" key="3">
    <source>
        <dbReference type="ARBA" id="ARBA00022475"/>
    </source>
</evidence>
<evidence type="ECO:0000256" key="1">
    <source>
        <dbReference type="ARBA" id="ARBA00004651"/>
    </source>
</evidence>
<dbReference type="EMBL" id="UINC01161395">
    <property type="protein sequence ID" value="SVD60555.1"/>
    <property type="molecule type" value="Genomic_DNA"/>
</dbReference>
<evidence type="ECO:0000313" key="9">
    <source>
        <dbReference type="EMBL" id="SVD60555.1"/>
    </source>
</evidence>
<dbReference type="InterPro" id="IPR001463">
    <property type="entry name" value="Na/Ala_symport"/>
</dbReference>
<keyword evidence="5 8" id="KW-1133">Transmembrane helix</keyword>
<evidence type="ECO:0000256" key="4">
    <source>
        <dbReference type="ARBA" id="ARBA00022692"/>
    </source>
</evidence>
<evidence type="ECO:0000256" key="7">
    <source>
        <dbReference type="SAM" id="MobiDB-lite"/>
    </source>
</evidence>
<comment type="subcellular location">
    <subcellularLocation>
        <location evidence="1">Cell membrane</location>
        <topology evidence="1">Multi-pass membrane protein</topology>
    </subcellularLocation>
</comment>
<organism evidence="9">
    <name type="scientific">marine metagenome</name>
    <dbReference type="NCBI Taxonomy" id="408172"/>
    <lineage>
        <taxon>unclassified sequences</taxon>
        <taxon>metagenomes</taxon>
        <taxon>ecological metagenomes</taxon>
    </lineage>
</organism>
<proteinExistence type="predicted"/>
<sequence>SSIVYRIIFLVFTFLGSIITASNIKDFSDFMVLGMAFPNILGVLLLSGIVARDLKEYTGMLKRGELEPGYSASGKEENAGEEAGADEVGKAEDEAPEA</sequence>
<feature type="compositionally biased region" description="Basic and acidic residues" evidence="7">
    <location>
        <begin position="87"/>
        <end position="98"/>
    </location>
</feature>
<feature type="transmembrane region" description="Helical" evidence="8">
    <location>
        <begin position="30"/>
        <end position="51"/>
    </location>
</feature>